<dbReference type="Gene3D" id="3.40.50.720">
    <property type="entry name" value="NAD(P)-binding Rossmann-like Domain"/>
    <property type="match status" value="1"/>
</dbReference>
<evidence type="ECO:0000313" key="3">
    <source>
        <dbReference type="Proteomes" id="UP001610334"/>
    </source>
</evidence>
<keyword evidence="3" id="KW-1185">Reference proteome</keyword>
<accession>A0ABR4H8S2</accession>
<dbReference type="Gene3D" id="3.90.180.10">
    <property type="entry name" value="Medium-chain alcohol dehydrogenases, catalytic domain"/>
    <property type="match status" value="1"/>
</dbReference>
<organism evidence="2 3">
    <name type="scientific">Aspergillus granulosus</name>
    <dbReference type="NCBI Taxonomy" id="176169"/>
    <lineage>
        <taxon>Eukaryota</taxon>
        <taxon>Fungi</taxon>
        <taxon>Dikarya</taxon>
        <taxon>Ascomycota</taxon>
        <taxon>Pezizomycotina</taxon>
        <taxon>Eurotiomycetes</taxon>
        <taxon>Eurotiomycetidae</taxon>
        <taxon>Eurotiales</taxon>
        <taxon>Aspergillaceae</taxon>
        <taxon>Aspergillus</taxon>
        <taxon>Aspergillus subgen. Nidulantes</taxon>
    </lineage>
</organism>
<dbReference type="PANTHER" id="PTHR45348">
    <property type="entry name" value="HYPOTHETICAL OXIDOREDUCTASE (EUROFUNG)"/>
    <property type="match status" value="1"/>
</dbReference>
<proteinExistence type="predicted"/>
<gene>
    <name evidence="2" type="ORF">BJX63DRAFT_433032</name>
</gene>
<dbReference type="Proteomes" id="UP001610334">
    <property type="component" value="Unassembled WGS sequence"/>
</dbReference>
<protein>
    <submittedName>
        <fullName evidence="2">Uncharacterized protein</fullName>
    </submittedName>
</protein>
<sequence>MRIFLQHVSHSTRVTDVLVWTAFLKYQSYGDFKWPASREDHELAAELFEKLPDWLNDGSLKPNNPKILQGLDAVVDGFQEYGDGIISAYKVVYEL</sequence>
<evidence type="ECO:0000256" key="1">
    <source>
        <dbReference type="ARBA" id="ARBA00023002"/>
    </source>
</evidence>
<dbReference type="InterPro" id="IPR047122">
    <property type="entry name" value="Trans-enoyl_RdTase-like"/>
</dbReference>
<comment type="caution">
    <text evidence="2">The sequence shown here is derived from an EMBL/GenBank/DDBJ whole genome shotgun (WGS) entry which is preliminary data.</text>
</comment>
<dbReference type="EMBL" id="JBFXLT010000053">
    <property type="protein sequence ID" value="KAL2811853.1"/>
    <property type="molecule type" value="Genomic_DNA"/>
</dbReference>
<name>A0ABR4H8S2_9EURO</name>
<reference evidence="2 3" key="1">
    <citation type="submission" date="2024-07" db="EMBL/GenBank/DDBJ databases">
        <title>Section-level genome sequencing and comparative genomics of Aspergillus sections Usti and Cavernicolus.</title>
        <authorList>
            <consortium name="Lawrence Berkeley National Laboratory"/>
            <person name="Nybo J.L."/>
            <person name="Vesth T.C."/>
            <person name="Theobald S."/>
            <person name="Frisvad J.C."/>
            <person name="Larsen T.O."/>
            <person name="Kjaerboelling I."/>
            <person name="Rothschild-Mancinelli K."/>
            <person name="Lyhne E.K."/>
            <person name="Kogle M.E."/>
            <person name="Barry K."/>
            <person name="Clum A."/>
            <person name="Na H."/>
            <person name="Ledsgaard L."/>
            <person name="Lin J."/>
            <person name="Lipzen A."/>
            <person name="Kuo A."/>
            <person name="Riley R."/>
            <person name="Mondo S."/>
            <person name="Labutti K."/>
            <person name="Haridas S."/>
            <person name="Pangalinan J."/>
            <person name="Salamov A.A."/>
            <person name="Simmons B.A."/>
            <person name="Magnuson J.K."/>
            <person name="Chen J."/>
            <person name="Drula E."/>
            <person name="Henrissat B."/>
            <person name="Wiebenga A."/>
            <person name="Lubbers R.J."/>
            <person name="Gomes A.C."/>
            <person name="Makela M.R."/>
            <person name="Stajich J."/>
            <person name="Grigoriev I.V."/>
            <person name="Mortensen U.H."/>
            <person name="De Vries R.P."/>
            <person name="Baker S.E."/>
            <person name="Andersen M.R."/>
        </authorList>
    </citation>
    <scope>NUCLEOTIDE SEQUENCE [LARGE SCALE GENOMIC DNA]</scope>
    <source>
        <strain evidence="2 3">CBS 588.65</strain>
    </source>
</reference>
<evidence type="ECO:0000313" key="2">
    <source>
        <dbReference type="EMBL" id="KAL2811853.1"/>
    </source>
</evidence>
<dbReference type="PANTHER" id="PTHR45348:SF2">
    <property type="entry name" value="ZINC-TYPE ALCOHOL DEHYDROGENASE-LIKE PROTEIN C2E1P3.01"/>
    <property type="match status" value="1"/>
</dbReference>
<keyword evidence="1" id="KW-0560">Oxidoreductase</keyword>